<reference evidence="4 5" key="1">
    <citation type="submission" date="2018-04" db="EMBL/GenBank/DDBJ databases">
        <title>WGS assembly of Panicum hallii var. hallii HAL2.</title>
        <authorList>
            <person name="Lovell J."/>
            <person name="Jenkins J."/>
            <person name="Lowry D."/>
            <person name="Mamidi S."/>
            <person name="Sreedasyam A."/>
            <person name="Weng X."/>
            <person name="Barry K."/>
            <person name="Bonette J."/>
            <person name="Campitelli B."/>
            <person name="Daum C."/>
            <person name="Gordon S."/>
            <person name="Gould B."/>
            <person name="Lipzen A."/>
            <person name="MacQueen A."/>
            <person name="Palacio-Mejia J."/>
            <person name="Plott C."/>
            <person name="Shakirov E."/>
            <person name="Shu S."/>
            <person name="Yoshinaga Y."/>
            <person name="Zane M."/>
            <person name="Rokhsar D."/>
            <person name="Grimwood J."/>
            <person name="Schmutz J."/>
            <person name="Juenger T."/>
        </authorList>
    </citation>
    <scope>NUCLEOTIDE SEQUENCE [LARGE SCALE GENOMIC DNA]</scope>
    <source>
        <strain evidence="5">cv. HAL2</strain>
    </source>
</reference>
<dbReference type="InterPro" id="IPR036875">
    <property type="entry name" value="Znf_CCHC_sf"/>
</dbReference>
<evidence type="ECO:0000256" key="2">
    <source>
        <dbReference type="SAM" id="MobiDB-lite"/>
    </source>
</evidence>
<dbReference type="GO" id="GO:0003676">
    <property type="term" value="F:nucleic acid binding"/>
    <property type="evidence" value="ECO:0007669"/>
    <property type="project" value="InterPro"/>
</dbReference>
<gene>
    <name evidence="4" type="ORF">GQ55_5G182400</name>
</gene>
<feature type="domain" description="CCHC-type" evidence="3">
    <location>
        <begin position="307"/>
        <end position="321"/>
    </location>
</feature>
<dbReference type="PANTHER" id="PTHR23002">
    <property type="entry name" value="ZINC FINGER CCHC DOMAIN CONTAINING PROTEIN"/>
    <property type="match status" value="1"/>
</dbReference>
<dbReference type="Gene3D" id="4.10.60.10">
    <property type="entry name" value="Zinc finger, CCHC-type"/>
    <property type="match status" value="2"/>
</dbReference>
<proteinExistence type="predicted"/>
<evidence type="ECO:0000259" key="3">
    <source>
        <dbReference type="PROSITE" id="PS50158"/>
    </source>
</evidence>
<dbReference type="PROSITE" id="PS50158">
    <property type="entry name" value="ZF_CCHC"/>
    <property type="match status" value="2"/>
</dbReference>
<dbReference type="InterPro" id="IPR051714">
    <property type="entry name" value="Znf_CCHC_NABP"/>
</dbReference>
<keyword evidence="1" id="KW-0479">Metal-binding</keyword>
<accession>A0A2T7DHN2</accession>
<dbReference type="OrthoDB" id="8026949at2759"/>
<dbReference type="SMART" id="SM00343">
    <property type="entry name" value="ZnF_C2HC"/>
    <property type="match status" value="4"/>
</dbReference>
<evidence type="ECO:0000313" key="4">
    <source>
        <dbReference type="EMBL" id="PUZ55070.1"/>
    </source>
</evidence>
<sequence length="426" mass="47332">MLLRLTCAHPAPSAATRWRPPGRARPAPRFRRGCASSFSADGNGAPSSPVYGSRSESPVSPVIGPYSWIYLCSYYHCSSRMTLWRISSARTSAPAHHVHSLTFGCRNTAPIAEKGKLRSWVGPNGQYYRELPCPSCRGRGYTPCKQCGVDRSSLDCPMCNGKGIKVCLQCGGECVIWQESIDEQPWEKVRSSSPLKVKEDDEVDKLEINIDTPKRSKRTYPSPSPEVAMKISRSLRSLNAQTGLFTKHMKIIHQDPELHAQRVAAIKRTKGTAAARKHASETQKAFFSNPENRLKRSIAMKGVKFHCSRCGQEGHRSFYCPTVRKGSARVQFKCRLCGMEGHNSRTCGKPKSEKEQQRQPRHCGRCGEKGHNRRNCPRSTNVDIGASGYTTNKVTGPNSGIYSCSFCLEKGHNRQTCPKRKASLGK</sequence>
<name>A0A2T7DHN2_9POAL</name>
<feature type="region of interest" description="Disordered" evidence="2">
    <location>
        <begin position="36"/>
        <end position="57"/>
    </location>
</feature>
<keyword evidence="1" id="KW-0862">Zinc</keyword>
<keyword evidence="5" id="KW-1185">Reference proteome</keyword>
<dbReference type="Proteomes" id="UP000244336">
    <property type="component" value="Chromosome 5"/>
</dbReference>
<dbReference type="GO" id="GO:0008270">
    <property type="term" value="F:zinc ion binding"/>
    <property type="evidence" value="ECO:0007669"/>
    <property type="project" value="UniProtKB-KW"/>
</dbReference>
<dbReference type="SUPFAM" id="SSF57756">
    <property type="entry name" value="Retrovirus zinc finger-like domains"/>
    <property type="match status" value="1"/>
</dbReference>
<organism evidence="4 5">
    <name type="scientific">Panicum hallii var. hallii</name>
    <dbReference type="NCBI Taxonomy" id="1504633"/>
    <lineage>
        <taxon>Eukaryota</taxon>
        <taxon>Viridiplantae</taxon>
        <taxon>Streptophyta</taxon>
        <taxon>Embryophyta</taxon>
        <taxon>Tracheophyta</taxon>
        <taxon>Spermatophyta</taxon>
        <taxon>Magnoliopsida</taxon>
        <taxon>Liliopsida</taxon>
        <taxon>Poales</taxon>
        <taxon>Poaceae</taxon>
        <taxon>PACMAD clade</taxon>
        <taxon>Panicoideae</taxon>
        <taxon>Panicodae</taxon>
        <taxon>Paniceae</taxon>
        <taxon>Panicinae</taxon>
        <taxon>Panicum</taxon>
        <taxon>Panicum sect. Panicum</taxon>
    </lineage>
</organism>
<dbReference type="STRING" id="1504633.A0A2T7DHN2"/>
<dbReference type="AlphaFoldDB" id="A0A2T7DHN2"/>
<feature type="domain" description="CCHC-type" evidence="3">
    <location>
        <begin position="363"/>
        <end position="378"/>
    </location>
</feature>
<dbReference type="Gramene" id="PUZ55070">
    <property type="protein sequence ID" value="PUZ55070"/>
    <property type="gene ID" value="GQ55_5G182400"/>
</dbReference>
<protein>
    <recommendedName>
        <fullName evidence="3">CCHC-type domain-containing protein</fullName>
    </recommendedName>
</protein>
<keyword evidence="1" id="KW-0863">Zinc-finger</keyword>
<dbReference type="InterPro" id="IPR001878">
    <property type="entry name" value="Znf_CCHC"/>
</dbReference>
<evidence type="ECO:0000313" key="5">
    <source>
        <dbReference type="Proteomes" id="UP000244336"/>
    </source>
</evidence>
<dbReference type="EMBL" id="CM009753">
    <property type="protein sequence ID" value="PUZ55070.1"/>
    <property type="molecule type" value="Genomic_DNA"/>
</dbReference>
<feature type="region of interest" description="Disordered" evidence="2">
    <location>
        <begin position="345"/>
        <end position="380"/>
    </location>
</feature>
<evidence type="ECO:0000256" key="1">
    <source>
        <dbReference type="PROSITE-ProRule" id="PRU00047"/>
    </source>
</evidence>